<protein>
    <submittedName>
        <fullName evidence="1">Uncharacterized protein</fullName>
    </submittedName>
</protein>
<name>X1H9G6_9ZZZZ</name>
<dbReference type="AlphaFoldDB" id="X1H9G6"/>
<dbReference type="EMBL" id="BARU01019522">
    <property type="protein sequence ID" value="GAH53720.1"/>
    <property type="molecule type" value="Genomic_DNA"/>
</dbReference>
<proteinExistence type="predicted"/>
<gene>
    <name evidence="1" type="ORF">S03H2_32146</name>
</gene>
<comment type="caution">
    <text evidence="1">The sequence shown here is derived from an EMBL/GenBank/DDBJ whole genome shotgun (WGS) entry which is preliminary data.</text>
</comment>
<feature type="non-terminal residue" evidence="1">
    <location>
        <position position="67"/>
    </location>
</feature>
<reference evidence="1" key="1">
    <citation type="journal article" date="2014" name="Front. Microbiol.">
        <title>High frequency of phylogenetically diverse reductive dehalogenase-homologous genes in deep subseafloor sedimentary metagenomes.</title>
        <authorList>
            <person name="Kawai M."/>
            <person name="Futagami T."/>
            <person name="Toyoda A."/>
            <person name="Takaki Y."/>
            <person name="Nishi S."/>
            <person name="Hori S."/>
            <person name="Arai W."/>
            <person name="Tsubouchi T."/>
            <person name="Morono Y."/>
            <person name="Uchiyama I."/>
            <person name="Ito T."/>
            <person name="Fujiyama A."/>
            <person name="Inagaki F."/>
            <person name="Takami H."/>
        </authorList>
    </citation>
    <scope>NUCLEOTIDE SEQUENCE</scope>
    <source>
        <strain evidence="1">Expedition CK06-06</strain>
    </source>
</reference>
<evidence type="ECO:0000313" key="1">
    <source>
        <dbReference type="EMBL" id="GAH53720.1"/>
    </source>
</evidence>
<organism evidence="1">
    <name type="scientific">marine sediment metagenome</name>
    <dbReference type="NCBI Taxonomy" id="412755"/>
    <lineage>
        <taxon>unclassified sequences</taxon>
        <taxon>metagenomes</taxon>
        <taxon>ecological metagenomes</taxon>
    </lineage>
</organism>
<accession>X1H9G6</accession>
<sequence length="67" mass="7864">MENLDLKEERKYRQLRKLAQELHIPMPAAFIALEVFDRNGKPLQRHCQKGHSWTRNAYNVLFGTLAA</sequence>